<dbReference type="Pfam" id="PF13411">
    <property type="entry name" value="MerR_1"/>
    <property type="match status" value="1"/>
</dbReference>
<keyword evidence="1" id="KW-0238">DNA-binding</keyword>
<dbReference type="SMART" id="SM00422">
    <property type="entry name" value="HTH_MERR"/>
    <property type="match status" value="1"/>
</dbReference>
<proteinExistence type="predicted"/>
<dbReference type="InterPro" id="IPR000551">
    <property type="entry name" value="MerR-type_HTH_dom"/>
</dbReference>
<reference evidence="4 5" key="1">
    <citation type="submission" date="2020-07" db="EMBL/GenBank/DDBJ databases">
        <authorList>
            <person name="Feng H."/>
        </authorList>
    </citation>
    <scope>NUCLEOTIDE SEQUENCE [LARGE SCALE GENOMIC DNA]</scope>
    <source>
        <strain evidence="5">s-11</strain>
    </source>
</reference>
<evidence type="ECO:0000256" key="1">
    <source>
        <dbReference type="ARBA" id="ARBA00023125"/>
    </source>
</evidence>
<evidence type="ECO:0000313" key="5">
    <source>
        <dbReference type="Proteomes" id="UP000530514"/>
    </source>
</evidence>
<dbReference type="Proteomes" id="UP000530514">
    <property type="component" value="Unassembled WGS sequence"/>
</dbReference>
<evidence type="ECO:0000256" key="2">
    <source>
        <dbReference type="SAM" id="Coils"/>
    </source>
</evidence>
<evidence type="ECO:0000313" key="4">
    <source>
        <dbReference type="EMBL" id="MBA4542202.1"/>
    </source>
</evidence>
<accession>A0A7W2AGH1</accession>
<dbReference type="InterPro" id="IPR047057">
    <property type="entry name" value="MerR_fam"/>
</dbReference>
<feature type="coiled-coil region" evidence="2">
    <location>
        <begin position="106"/>
        <end position="133"/>
    </location>
</feature>
<keyword evidence="5" id="KW-1185">Reference proteome</keyword>
<dbReference type="Gene3D" id="1.10.1660.10">
    <property type="match status" value="1"/>
</dbReference>
<dbReference type="PANTHER" id="PTHR30204:SF58">
    <property type="entry name" value="HTH-TYPE TRANSCRIPTIONAL REGULATOR YFMP"/>
    <property type="match status" value="1"/>
</dbReference>
<comment type="caution">
    <text evidence="4">The sequence shown here is derived from an EMBL/GenBank/DDBJ whole genome shotgun (WGS) entry which is preliminary data.</text>
</comment>
<dbReference type="InterPro" id="IPR009061">
    <property type="entry name" value="DNA-bd_dom_put_sf"/>
</dbReference>
<keyword evidence="2" id="KW-0175">Coiled coil</keyword>
<sequence>MNWYKIDDVAKITGLTKRTLRYYEEIGLIPPPERSDGKIRLYTDEDIEQIRRVLIAKEVLGFSLQELQQFLHLKKMIEQNHTEYGSFGPEELLEIKKHLSGQIHMLHAKIERMQKFTQELTELQQKIKVQLNQFAKEDE</sequence>
<gene>
    <name evidence="4" type="ORF">H1164_04710</name>
</gene>
<dbReference type="RefSeq" id="WP_033099701.1">
    <property type="nucleotide sequence ID" value="NZ_JACEIP010000005.1"/>
</dbReference>
<feature type="domain" description="HTH merR-type" evidence="3">
    <location>
        <begin position="1"/>
        <end position="73"/>
    </location>
</feature>
<dbReference type="AlphaFoldDB" id="A0A7W2AGH1"/>
<dbReference type="GO" id="GO:0003700">
    <property type="term" value="F:DNA-binding transcription factor activity"/>
    <property type="evidence" value="ECO:0007669"/>
    <property type="project" value="InterPro"/>
</dbReference>
<dbReference type="EMBL" id="JACEIP010000005">
    <property type="protein sequence ID" value="MBA4542202.1"/>
    <property type="molecule type" value="Genomic_DNA"/>
</dbReference>
<dbReference type="PANTHER" id="PTHR30204">
    <property type="entry name" value="REDOX-CYCLING DRUG-SENSING TRANSCRIPTIONAL ACTIVATOR SOXR"/>
    <property type="match status" value="1"/>
</dbReference>
<dbReference type="GO" id="GO:0003677">
    <property type="term" value="F:DNA binding"/>
    <property type="evidence" value="ECO:0007669"/>
    <property type="project" value="UniProtKB-KW"/>
</dbReference>
<organism evidence="4 5">
    <name type="scientific">Thermoactinomyces daqus</name>
    <dbReference type="NCBI Taxonomy" id="1329516"/>
    <lineage>
        <taxon>Bacteria</taxon>
        <taxon>Bacillati</taxon>
        <taxon>Bacillota</taxon>
        <taxon>Bacilli</taxon>
        <taxon>Bacillales</taxon>
        <taxon>Thermoactinomycetaceae</taxon>
        <taxon>Thermoactinomyces</taxon>
    </lineage>
</organism>
<name>A0A7W2AGH1_9BACL</name>
<protein>
    <submittedName>
        <fullName evidence="4">MerR family transcriptional regulator</fullName>
    </submittedName>
</protein>
<dbReference type="SUPFAM" id="SSF46955">
    <property type="entry name" value="Putative DNA-binding domain"/>
    <property type="match status" value="1"/>
</dbReference>
<evidence type="ECO:0000259" key="3">
    <source>
        <dbReference type="PROSITE" id="PS50937"/>
    </source>
</evidence>
<dbReference type="PROSITE" id="PS50937">
    <property type="entry name" value="HTH_MERR_2"/>
    <property type="match status" value="1"/>
</dbReference>
<dbReference type="OrthoDB" id="9791488at2"/>